<dbReference type="Pfam" id="PF13499">
    <property type="entry name" value="EF-hand_7"/>
    <property type="match status" value="2"/>
</dbReference>
<dbReference type="InterPro" id="IPR050230">
    <property type="entry name" value="CALM/Myosin/TropC-like"/>
</dbReference>
<dbReference type="GO" id="GO:0005509">
    <property type="term" value="F:calcium ion binding"/>
    <property type="evidence" value="ECO:0007669"/>
    <property type="project" value="InterPro"/>
</dbReference>
<accession>A0A7J6R3U7</accession>
<dbReference type="SUPFAM" id="SSF47473">
    <property type="entry name" value="EF-hand"/>
    <property type="match status" value="1"/>
</dbReference>
<feature type="domain" description="EF-hand" evidence="6">
    <location>
        <begin position="51"/>
        <end position="86"/>
    </location>
</feature>
<feature type="domain" description="EF-hand" evidence="6">
    <location>
        <begin position="15"/>
        <end position="50"/>
    </location>
</feature>
<feature type="domain" description="EF-hand" evidence="6">
    <location>
        <begin position="88"/>
        <end position="123"/>
    </location>
</feature>
<dbReference type="PROSITE" id="PS00018">
    <property type="entry name" value="EF_HAND_1"/>
    <property type="match status" value="2"/>
</dbReference>
<gene>
    <name evidence="7" type="primary">AIF1</name>
    <name evidence="7" type="ORF">FOZ62_006857</name>
</gene>
<comment type="caution">
    <text evidence="7">The sequence shown here is derived from an EMBL/GenBank/DDBJ whole genome shotgun (WGS) entry which is preliminary data.</text>
</comment>
<name>A0A7J6R3U7_PEROL</name>
<protein>
    <recommendedName>
        <fullName evidence="1">Calmodulin</fullName>
    </recommendedName>
</protein>
<dbReference type="SMART" id="SM00054">
    <property type="entry name" value="EFh"/>
    <property type="match status" value="3"/>
</dbReference>
<evidence type="ECO:0000256" key="1">
    <source>
        <dbReference type="ARBA" id="ARBA00020786"/>
    </source>
</evidence>
<evidence type="ECO:0000256" key="4">
    <source>
        <dbReference type="ARBA" id="ARBA00022837"/>
    </source>
</evidence>
<dbReference type="PANTHER" id="PTHR23048">
    <property type="entry name" value="MYOSIN LIGHT CHAIN 1, 3"/>
    <property type="match status" value="1"/>
</dbReference>
<keyword evidence="4" id="KW-0106">Calcium</keyword>
<keyword evidence="2" id="KW-0479">Metal-binding</keyword>
<dbReference type="GO" id="GO:0016460">
    <property type="term" value="C:myosin II complex"/>
    <property type="evidence" value="ECO:0007669"/>
    <property type="project" value="TreeGrafter"/>
</dbReference>
<dbReference type="InterPro" id="IPR018247">
    <property type="entry name" value="EF_Hand_1_Ca_BS"/>
</dbReference>
<evidence type="ECO:0000256" key="5">
    <source>
        <dbReference type="ARBA" id="ARBA00022990"/>
    </source>
</evidence>
<dbReference type="AlphaFoldDB" id="A0A7J6R3U7"/>
<organism evidence="7 8">
    <name type="scientific">Perkinsus olseni</name>
    <name type="common">Perkinsus atlanticus</name>
    <dbReference type="NCBI Taxonomy" id="32597"/>
    <lineage>
        <taxon>Eukaryota</taxon>
        <taxon>Sar</taxon>
        <taxon>Alveolata</taxon>
        <taxon>Perkinsozoa</taxon>
        <taxon>Perkinsea</taxon>
        <taxon>Perkinsida</taxon>
        <taxon>Perkinsidae</taxon>
        <taxon>Perkinsus</taxon>
    </lineage>
</organism>
<dbReference type="PANTHER" id="PTHR23048:SF0">
    <property type="entry name" value="CALMODULIN LIKE 3"/>
    <property type="match status" value="1"/>
</dbReference>
<dbReference type="InterPro" id="IPR002048">
    <property type="entry name" value="EF_hand_dom"/>
</dbReference>
<evidence type="ECO:0000313" key="8">
    <source>
        <dbReference type="Proteomes" id="UP000574390"/>
    </source>
</evidence>
<dbReference type="PROSITE" id="PS50222">
    <property type="entry name" value="EF_HAND_2"/>
    <property type="match status" value="3"/>
</dbReference>
<dbReference type="FunFam" id="1.10.238.10:FF:000527">
    <property type="entry name" value="Calmodulin-3"/>
    <property type="match status" value="1"/>
</dbReference>
<evidence type="ECO:0000256" key="2">
    <source>
        <dbReference type="ARBA" id="ARBA00022723"/>
    </source>
</evidence>
<dbReference type="CDD" id="cd00051">
    <property type="entry name" value="EFh"/>
    <property type="match status" value="1"/>
</dbReference>
<evidence type="ECO:0000256" key="3">
    <source>
        <dbReference type="ARBA" id="ARBA00022737"/>
    </source>
</evidence>
<proteinExistence type="predicted"/>
<keyword evidence="3" id="KW-0677">Repeat</keyword>
<evidence type="ECO:0000313" key="7">
    <source>
        <dbReference type="EMBL" id="KAF4715579.1"/>
    </source>
</evidence>
<keyword evidence="5" id="KW-0007">Acetylation</keyword>
<sequence length="162" mass="18391">MSRATFDLGSQLSGKQIAEFREAFNIFDKDRDGSIGPEDFKMMMKTLGLRLTEQEVSLLLKEVDEDGSGEIEFEEMISALVRNMRETTVEEQMAEAFKTFDRENKGYIDSKDFARVLAESGETGVTLTDATAIMRNALDGREKVTRREFMIMLKMCEDSTPT</sequence>
<dbReference type="Gene3D" id="1.10.238.10">
    <property type="entry name" value="EF-hand"/>
    <property type="match status" value="1"/>
</dbReference>
<reference evidence="7 8" key="1">
    <citation type="submission" date="2020-04" db="EMBL/GenBank/DDBJ databases">
        <title>Perkinsus olseni comparative genomics.</title>
        <authorList>
            <person name="Bogema D.R."/>
        </authorList>
    </citation>
    <scope>NUCLEOTIDE SEQUENCE [LARGE SCALE GENOMIC DNA]</scope>
    <source>
        <strain evidence="7">ATCC PRA-205</strain>
    </source>
</reference>
<dbReference type="InterPro" id="IPR011992">
    <property type="entry name" value="EF-hand-dom_pair"/>
</dbReference>
<evidence type="ECO:0000259" key="6">
    <source>
        <dbReference type="PROSITE" id="PS50222"/>
    </source>
</evidence>
<dbReference type="EMBL" id="JABANM010024826">
    <property type="protein sequence ID" value="KAF4715579.1"/>
    <property type="molecule type" value="Genomic_DNA"/>
</dbReference>
<dbReference type="Proteomes" id="UP000574390">
    <property type="component" value="Unassembled WGS sequence"/>
</dbReference>